<dbReference type="EMBL" id="MN739541">
    <property type="protein sequence ID" value="QHT12076.1"/>
    <property type="molecule type" value="Genomic_DNA"/>
</dbReference>
<accession>A0A6C0D4W5</accession>
<dbReference type="AlphaFoldDB" id="A0A6C0D4W5"/>
<sequence length="125" mass="15561">MVEFQVIKIEQTYEFIRYQRYNLVNLTIPNLELYEVTHESVSNFQMRLFYELHNLFWDPYIRIEKNSSYYTYKIRVYDTYILKNINKLEQLVNHIFNTFPFKRYSTKRKIIDEVKLINKISRLNI</sequence>
<reference evidence="1" key="1">
    <citation type="journal article" date="2020" name="Nature">
        <title>Giant virus diversity and host interactions through global metagenomics.</title>
        <authorList>
            <person name="Schulz F."/>
            <person name="Roux S."/>
            <person name="Paez-Espino D."/>
            <person name="Jungbluth S."/>
            <person name="Walsh D.A."/>
            <person name="Denef V.J."/>
            <person name="McMahon K.D."/>
            <person name="Konstantinidis K.T."/>
            <person name="Eloe-Fadrosh E.A."/>
            <person name="Kyrpides N.C."/>
            <person name="Woyke T."/>
        </authorList>
    </citation>
    <scope>NUCLEOTIDE SEQUENCE</scope>
    <source>
        <strain evidence="1">GVMAG-M-3300023174-129</strain>
    </source>
</reference>
<organism evidence="1">
    <name type="scientific">viral metagenome</name>
    <dbReference type="NCBI Taxonomy" id="1070528"/>
    <lineage>
        <taxon>unclassified sequences</taxon>
        <taxon>metagenomes</taxon>
        <taxon>organismal metagenomes</taxon>
    </lineage>
</organism>
<protein>
    <submittedName>
        <fullName evidence="1">Uncharacterized protein</fullName>
    </submittedName>
</protein>
<evidence type="ECO:0000313" key="1">
    <source>
        <dbReference type="EMBL" id="QHT12076.1"/>
    </source>
</evidence>
<name>A0A6C0D4W5_9ZZZZ</name>
<proteinExistence type="predicted"/>